<proteinExistence type="predicted"/>
<reference evidence="1" key="1">
    <citation type="submission" date="2020-08" db="EMBL/GenBank/DDBJ databases">
        <title>Multicomponent nature underlies the extraordinary mechanical properties of spider dragline silk.</title>
        <authorList>
            <person name="Kono N."/>
            <person name="Nakamura H."/>
            <person name="Mori M."/>
            <person name="Yoshida Y."/>
            <person name="Ohtoshi R."/>
            <person name="Malay A.D."/>
            <person name="Moran D.A.P."/>
            <person name="Tomita M."/>
            <person name="Numata K."/>
            <person name="Arakawa K."/>
        </authorList>
    </citation>
    <scope>NUCLEOTIDE SEQUENCE</scope>
</reference>
<evidence type="ECO:0000313" key="1">
    <source>
        <dbReference type="EMBL" id="GFS87793.1"/>
    </source>
</evidence>
<sequence>MGTACAECAATHSIAGETLYHILKKQGTIFSTGSLTMSLADGSKIEREFNSTCVKIRLGGRTLPLNLVAISGAKNNNALLVMDFLESSGIVLNVKRKTWFFNDSPNVNFTL</sequence>
<dbReference type="Gene3D" id="2.40.70.10">
    <property type="entry name" value="Acid Proteases"/>
    <property type="match status" value="1"/>
</dbReference>
<comment type="caution">
    <text evidence="1">The sequence shown here is derived from an EMBL/GenBank/DDBJ whole genome shotgun (WGS) entry which is preliminary data.</text>
</comment>
<dbReference type="AlphaFoldDB" id="A0A8X6N0R4"/>
<dbReference type="EMBL" id="BMAW01052854">
    <property type="protein sequence ID" value="GFS87793.1"/>
    <property type="molecule type" value="Genomic_DNA"/>
</dbReference>
<dbReference type="Proteomes" id="UP000887013">
    <property type="component" value="Unassembled WGS sequence"/>
</dbReference>
<protein>
    <submittedName>
        <fullName evidence="1">CCHC-type domain-containing protein</fullName>
    </submittedName>
</protein>
<dbReference type="OrthoDB" id="425619at2759"/>
<keyword evidence="2" id="KW-1185">Reference proteome</keyword>
<name>A0A8X6N0R4_NEPPI</name>
<dbReference type="InterPro" id="IPR021109">
    <property type="entry name" value="Peptidase_aspartic_dom_sf"/>
</dbReference>
<gene>
    <name evidence="1" type="primary">AVEN_16306_1</name>
    <name evidence="1" type="ORF">NPIL_193431</name>
</gene>
<organism evidence="1 2">
    <name type="scientific">Nephila pilipes</name>
    <name type="common">Giant wood spider</name>
    <name type="synonym">Nephila maculata</name>
    <dbReference type="NCBI Taxonomy" id="299642"/>
    <lineage>
        <taxon>Eukaryota</taxon>
        <taxon>Metazoa</taxon>
        <taxon>Ecdysozoa</taxon>
        <taxon>Arthropoda</taxon>
        <taxon>Chelicerata</taxon>
        <taxon>Arachnida</taxon>
        <taxon>Araneae</taxon>
        <taxon>Araneomorphae</taxon>
        <taxon>Entelegynae</taxon>
        <taxon>Araneoidea</taxon>
        <taxon>Nephilidae</taxon>
        <taxon>Nephila</taxon>
    </lineage>
</organism>
<evidence type="ECO:0000313" key="2">
    <source>
        <dbReference type="Proteomes" id="UP000887013"/>
    </source>
</evidence>
<accession>A0A8X6N0R4</accession>